<dbReference type="InterPro" id="IPR010497">
    <property type="entry name" value="Epoxide_hydro_N"/>
</dbReference>
<evidence type="ECO:0000313" key="5">
    <source>
        <dbReference type="EMBL" id="CAB4718084.1"/>
    </source>
</evidence>
<dbReference type="InterPro" id="IPR016292">
    <property type="entry name" value="Epoxide_hydrolase"/>
</dbReference>
<evidence type="ECO:0000256" key="2">
    <source>
        <dbReference type="ARBA" id="ARBA00022797"/>
    </source>
</evidence>
<evidence type="ECO:0000256" key="3">
    <source>
        <dbReference type="ARBA" id="ARBA00022801"/>
    </source>
</evidence>
<reference evidence="5" key="1">
    <citation type="submission" date="2020-05" db="EMBL/GenBank/DDBJ databases">
        <authorList>
            <person name="Chiriac C."/>
            <person name="Salcher M."/>
            <person name="Ghai R."/>
            <person name="Kavagutti S V."/>
        </authorList>
    </citation>
    <scope>NUCLEOTIDE SEQUENCE</scope>
</reference>
<dbReference type="AlphaFoldDB" id="A0A6J6RFN3"/>
<dbReference type="EMBL" id="CAFBMM010000001">
    <property type="protein sequence ID" value="CAB4894729.1"/>
    <property type="molecule type" value="Genomic_DNA"/>
</dbReference>
<evidence type="ECO:0000259" key="4">
    <source>
        <dbReference type="Pfam" id="PF06441"/>
    </source>
</evidence>
<accession>A0A6J6RFN3</accession>
<dbReference type="EMBL" id="CAFBOF010000001">
    <property type="protein sequence ID" value="CAB4968670.1"/>
    <property type="molecule type" value="Genomic_DNA"/>
</dbReference>
<sequence>MKPFRIEVADSTLADLQDRLSRTRFPEQLPDAEWDYGTELKYLQELVDYWLHEYNWRASEERMNSFDQFVTEIDGTQIHFLHVRSPEAEALPLLLTHGWPGSFVEFLDVIGPLTDPVNHGGNANDAFHVVIPSLPGYGFSGPTRARGWHPGRVARAWKTLMKELGYERYVAQGGDWGSFVTTQVALADPEHCVGIHINMVPPIPMTEDRTPDEEACLSRMQSYNENDSGYFKEQSTKPQTVGYGLDDSPAGLAAWVIEKFRTWSDCDGDVEASFTKDQLLDNLMIYWVTATAHSSARMYYEFDHGLKDGTIDIFTPVTVPVGYTRYPEEIMQTSERWAEMQYPLAHFADMDRGGHFAAFEVPELFVPDIRACFAPRR</sequence>
<keyword evidence="3" id="KW-0378">Hydrolase</keyword>
<dbReference type="InterPro" id="IPR029058">
    <property type="entry name" value="AB_hydrolase_fold"/>
</dbReference>
<comment type="similarity">
    <text evidence="1">Belongs to the peptidase S33 family.</text>
</comment>
<protein>
    <submittedName>
        <fullName evidence="5">Unannotated protein</fullName>
    </submittedName>
</protein>
<name>A0A6J6RFN3_9ZZZZ</name>
<dbReference type="InterPro" id="IPR000639">
    <property type="entry name" value="Epox_hydrolase-like"/>
</dbReference>
<dbReference type="PRINTS" id="PR00412">
    <property type="entry name" value="EPOXHYDRLASE"/>
</dbReference>
<dbReference type="GO" id="GO:0004301">
    <property type="term" value="F:epoxide hydrolase activity"/>
    <property type="evidence" value="ECO:0007669"/>
    <property type="project" value="TreeGrafter"/>
</dbReference>
<evidence type="ECO:0000313" key="6">
    <source>
        <dbReference type="EMBL" id="CAB4894729.1"/>
    </source>
</evidence>
<dbReference type="EMBL" id="CAFBPQ010000001">
    <property type="protein sequence ID" value="CAB5010630.1"/>
    <property type="molecule type" value="Genomic_DNA"/>
</dbReference>
<dbReference type="Gene3D" id="3.40.50.1820">
    <property type="entry name" value="alpha/beta hydrolase"/>
    <property type="match status" value="1"/>
</dbReference>
<dbReference type="PANTHER" id="PTHR21661">
    <property type="entry name" value="EPOXIDE HYDROLASE 1-RELATED"/>
    <property type="match status" value="1"/>
</dbReference>
<proteinExistence type="inferred from homology"/>
<evidence type="ECO:0000313" key="7">
    <source>
        <dbReference type="EMBL" id="CAB4968670.1"/>
    </source>
</evidence>
<evidence type="ECO:0000256" key="1">
    <source>
        <dbReference type="ARBA" id="ARBA00010088"/>
    </source>
</evidence>
<dbReference type="EMBL" id="CAEZYK010000014">
    <property type="protein sequence ID" value="CAB4718084.1"/>
    <property type="molecule type" value="Genomic_DNA"/>
</dbReference>
<organism evidence="5">
    <name type="scientific">freshwater metagenome</name>
    <dbReference type="NCBI Taxonomy" id="449393"/>
    <lineage>
        <taxon>unclassified sequences</taxon>
        <taxon>metagenomes</taxon>
        <taxon>ecological metagenomes</taxon>
    </lineage>
</organism>
<dbReference type="PIRSF" id="PIRSF001112">
    <property type="entry name" value="Epoxide_hydrolase"/>
    <property type="match status" value="1"/>
</dbReference>
<keyword evidence="2" id="KW-0058">Aromatic hydrocarbons catabolism</keyword>
<dbReference type="GO" id="GO:0097176">
    <property type="term" value="P:epoxide metabolic process"/>
    <property type="evidence" value="ECO:0007669"/>
    <property type="project" value="TreeGrafter"/>
</dbReference>
<dbReference type="SUPFAM" id="SSF53474">
    <property type="entry name" value="alpha/beta-Hydrolases"/>
    <property type="match status" value="1"/>
</dbReference>
<feature type="domain" description="Epoxide hydrolase N-terminal" evidence="4">
    <location>
        <begin position="1"/>
        <end position="106"/>
    </location>
</feature>
<evidence type="ECO:0000313" key="8">
    <source>
        <dbReference type="EMBL" id="CAB5010630.1"/>
    </source>
</evidence>
<dbReference type="PANTHER" id="PTHR21661:SF35">
    <property type="entry name" value="EPOXIDE HYDROLASE"/>
    <property type="match status" value="1"/>
</dbReference>
<gene>
    <name evidence="5" type="ORF">UFOPK2683_00407</name>
    <name evidence="6" type="ORF">UFOPK3605_00136</name>
    <name evidence="7" type="ORF">UFOPK3897_00140</name>
    <name evidence="8" type="ORF">UFOPK4121_00019</name>
</gene>
<dbReference type="Pfam" id="PF06441">
    <property type="entry name" value="EHN"/>
    <property type="match status" value="1"/>
</dbReference>